<reference evidence="8" key="1">
    <citation type="journal article" date="2015" name="J. Biotechnol.">
        <title>Complete genome sequence of Haloferax gibbonsii strain ARA6, a potential producer of polyhydroxyalkanoates and halocins isolated from Araruama, Rio de Janeiro, Brasil.</title>
        <authorList>
            <person name="Pinto L.H."/>
            <person name="D'Alincourt Carvalho-Assef A.P."/>
            <person name="Vieira R.P."/>
            <person name="Clementino M.M."/>
            <person name="Albano R.M."/>
        </authorList>
    </citation>
    <scope>NUCLEOTIDE SEQUENCE [LARGE SCALE GENOMIC DNA]</scope>
    <source>
        <strain evidence="8">ARA6</strain>
    </source>
</reference>
<feature type="transmembrane region" description="Helical" evidence="6">
    <location>
        <begin position="95"/>
        <end position="118"/>
    </location>
</feature>
<dbReference type="PATRIC" id="fig|35746.4.peg.2928"/>
<feature type="transmembrane region" description="Helical" evidence="6">
    <location>
        <begin position="322"/>
        <end position="343"/>
    </location>
</feature>
<keyword evidence="4 6" id="KW-1133">Transmembrane helix</keyword>
<feature type="transmembrane region" description="Helical" evidence="6">
    <location>
        <begin position="229"/>
        <end position="248"/>
    </location>
</feature>
<accession>A0A0K1IWP5</accession>
<dbReference type="KEGG" id="hgi:ABY42_13580"/>
<dbReference type="PANTHER" id="PTHR33452:SF1">
    <property type="entry name" value="INNER MEMBRANE PROTEIN YPHA-RELATED"/>
    <property type="match status" value="1"/>
</dbReference>
<organism evidence="7 8">
    <name type="scientific">Haloferax gibbonsii</name>
    <dbReference type="NCBI Taxonomy" id="35746"/>
    <lineage>
        <taxon>Archaea</taxon>
        <taxon>Methanobacteriati</taxon>
        <taxon>Methanobacteriota</taxon>
        <taxon>Stenosarchaea group</taxon>
        <taxon>Halobacteria</taxon>
        <taxon>Halobacteriales</taxon>
        <taxon>Haloferacaceae</taxon>
        <taxon>Haloferax</taxon>
    </lineage>
</organism>
<proteinExistence type="predicted"/>
<feature type="transmembrane region" description="Helical" evidence="6">
    <location>
        <begin position="287"/>
        <end position="310"/>
    </location>
</feature>
<dbReference type="Proteomes" id="UP000066124">
    <property type="component" value="Chromosome"/>
</dbReference>
<dbReference type="InterPro" id="IPR032808">
    <property type="entry name" value="DoxX"/>
</dbReference>
<evidence type="ECO:0000256" key="3">
    <source>
        <dbReference type="ARBA" id="ARBA00022692"/>
    </source>
</evidence>
<keyword evidence="3 6" id="KW-0812">Transmembrane</keyword>
<protein>
    <submittedName>
        <fullName evidence="7">DoxX family protein</fullName>
    </submittedName>
</protein>
<evidence type="ECO:0000313" key="8">
    <source>
        <dbReference type="Proteomes" id="UP000066124"/>
    </source>
</evidence>
<evidence type="ECO:0000256" key="5">
    <source>
        <dbReference type="ARBA" id="ARBA00023136"/>
    </source>
</evidence>
<evidence type="ECO:0000256" key="2">
    <source>
        <dbReference type="ARBA" id="ARBA00022475"/>
    </source>
</evidence>
<comment type="subcellular location">
    <subcellularLocation>
        <location evidence="1">Cell membrane</location>
        <topology evidence="1">Multi-pass membrane protein</topology>
    </subcellularLocation>
</comment>
<feature type="transmembrane region" description="Helical" evidence="6">
    <location>
        <begin position="130"/>
        <end position="160"/>
    </location>
</feature>
<evidence type="ECO:0000313" key="7">
    <source>
        <dbReference type="EMBL" id="AKU08715.1"/>
    </source>
</evidence>
<dbReference type="AlphaFoldDB" id="A0A0K1IWP5"/>
<dbReference type="Pfam" id="PF07681">
    <property type="entry name" value="DoxX"/>
    <property type="match status" value="1"/>
</dbReference>
<feature type="transmembrane region" description="Helical" evidence="6">
    <location>
        <begin position="53"/>
        <end position="75"/>
    </location>
</feature>
<keyword evidence="2" id="KW-1003">Cell membrane</keyword>
<dbReference type="RefSeq" id="WP_050459754.1">
    <property type="nucleotide sequence ID" value="NZ_CP011947.1"/>
</dbReference>
<dbReference type="GeneID" id="25247002"/>
<dbReference type="InterPro" id="IPR051907">
    <property type="entry name" value="DoxX-like_oxidoreductase"/>
</dbReference>
<dbReference type="GO" id="GO:0005886">
    <property type="term" value="C:plasma membrane"/>
    <property type="evidence" value="ECO:0007669"/>
    <property type="project" value="UniProtKB-SubCell"/>
</dbReference>
<evidence type="ECO:0000256" key="1">
    <source>
        <dbReference type="ARBA" id="ARBA00004651"/>
    </source>
</evidence>
<name>A0A0K1IWP5_HALGI</name>
<gene>
    <name evidence="7" type="ORF">ABY42_13580</name>
</gene>
<sequence>MTQHVRGATRLAGLVALLAAGVGNASAHVKYVTPGSDPVEVAAFLLAALTDPFNLAVLGAGGVGVAVAGAAYLRFRPLPNDVRAFRRTMASYESLLPWLLRLAVGLPLVGAGFSGYFFSPAVQSSSPVFVRLFGITVGFLLLFGFGTRLVAAVGLAGYLVGLAVEPALVLAFEYLPGFLAIALVGGGRPSADHAVASMAADDRTFYSRVDPFYRRVALPFVERTRHLEAYVPAVLRVGLGLTFVYLGVAQKLMEPGDALAVVAKYDLTAVVPVAPELWVVGAGLTEALVGVLLVAGAFTRAASAVAFLLFTTTLFGLPDDPVLAHISLFGLVSALLVTGGGPLSVDRALSDRGAGDAESGGDASGRSAGA</sequence>
<dbReference type="EMBL" id="CP011947">
    <property type="protein sequence ID" value="AKU08715.1"/>
    <property type="molecule type" value="Genomic_DNA"/>
</dbReference>
<evidence type="ECO:0000256" key="4">
    <source>
        <dbReference type="ARBA" id="ARBA00022989"/>
    </source>
</evidence>
<evidence type="ECO:0000256" key="6">
    <source>
        <dbReference type="SAM" id="Phobius"/>
    </source>
</evidence>
<dbReference type="PANTHER" id="PTHR33452">
    <property type="entry name" value="OXIDOREDUCTASE CATD-RELATED"/>
    <property type="match status" value="1"/>
</dbReference>
<keyword evidence="5 6" id="KW-0472">Membrane</keyword>